<name>A0A4R2IE08_9ACTN</name>
<reference evidence="2 3" key="1">
    <citation type="journal article" date="2015" name="Stand. Genomic Sci.">
        <title>Genomic Encyclopedia of Bacterial and Archaeal Type Strains, Phase III: the genomes of soil and plant-associated and newly described type strains.</title>
        <authorList>
            <person name="Whitman W.B."/>
            <person name="Woyke T."/>
            <person name="Klenk H.P."/>
            <person name="Zhou Y."/>
            <person name="Lilburn T.G."/>
            <person name="Beck B.J."/>
            <person name="De Vos P."/>
            <person name="Vandamme P."/>
            <person name="Eisen J.A."/>
            <person name="Garrity G."/>
            <person name="Hugenholtz P."/>
            <person name="Kyrpides N.C."/>
        </authorList>
    </citation>
    <scope>NUCLEOTIDE SEQUENCE [LARGE SCALE GENOMIC DNA]</scope>
    <source>
        <strain evidence="2 3">VKM Ac-2541</strain>
    </source>
</reference>
<keyword evidence="1" id="KW-0812">Transmembrane</keyword>
<sequence length="1102" mass="122754">MSPALGTYSFLPWLRQGLANQIQSPDFADVKVRAQITVDLEARGEKLAGGSQSAPVGRPVSLFGPGDIVGIDRRAIVRVEPRDWITNFEPNHLPQIEFYDEDFPWRYTPAAPDVARGRLRPWLALVVLAEGEFTEGTDTRSKPLPYVDVPDLSVFPKAEELWAWAHVHVNRSLADNDGEFRSTDMGKVIPKLVATLAENPDLAYSRLLCPRKLAENTAYHAFLMPTFESGRRAGLGLELADVVATMSAWDPAARPQGQSFPFYHRWFFRTGTSGDFETLVRLLVPRVVDPRVGFRELDLQEPGSTVDGVDNPDLGGILKLGGALQPPSKVPPDPPDVFELWDDPFPRPLQLDLARLLNLPDEYQLAGDPDPIITPPLYGTWHALTKRVLTEHDGTPITPNDNWIHRLNLDPRFRAAAGIGTKVIQDQQEKFMDAAWEQIGKVLEAQRRIWLGQFGLLVSDVWYDAHLVPAVGVSRQQGLLLLAPLNKRIVGDGVTLHHTFREAFVQPTITSSALRRAVRPRGRLIQSLPFDATHAPGQLLERVNDEEVSAAPPKVAPPGVLTGEEAAAQAQPAGVPPVVLEWLRRYPFLPVLVFLAAAVLGALLFILLPWLIGLILALFVLGAGFLLYRLLTRWARAGQAADLVDLTALTPELIDRLPGFSDFTISEPGAGVVPRRPGVDSVEAVRFKQALRDTFGGVQDSVEAGRPPKRFRLDLQGLATSAIEAVKPVRTIPKRVLSGIVLPPRITDDLVEPPRETFVEPMAYPVIDQPMYEPLKNLSSELFLPNINLIEPNSITLLQTNQRFIESYLVGLNHEFARELLWREYPTDQRGSTFRQFWDVRGFFNAENLDDEALKEKLRDIPPLHLWPKASLLGTHDHRELPGENEEELVLVIRGELLKRYPNAVIYAHRACWQRKSVTPADANREPCARSGAIDNTVERRLVSLTAAEEERPPTSKILTPLYEAKVDPDIYFFGFDLTSKDAKGESGEEPDDDPGWFFVIKQRPGEPQFGLDNEQSPDLQVWNDLSWPLIQPAAAGAHIDIASAPAQLSVANPGSSDEKYPQYLDDRNIQWNRNTMSSADLAYMTFQAPVLVAVHAHEILP</sequence>
<keyword evidence="1" id="KW-1133">Transmembrane helix</keyword>
<evidence type="ECO:0000313" key="3">
    <source>
        <dbReference type="Proteomes" id="UP000295573"/>
    </source>
</evidence>
<dbReference type="RefSeq" id="WP_132155486.1">
    <property type="nucleotide sequence ID" value="NZ_SLWR01000013.1"/>
</dbReference>
<dbReference type="OrthoDB" id="9816502at2"/>
<organism evidence="2 3">
    <name type="scientific">Kribbella antiqua</name>
    <dbReference type="NCBI Taxonomy" id="2512217"/>
    <lineage>
        <taxon>Bacteria</taxon>
        <taxon>Bacillati</taxon>
        <taxon>Actinomycetota</taxon>
        <taxon>Actinomycetes</taxon>
        <taxon>Propionibacteriales</taxon>
        <taxon>Kribbellaceae</taxon>
        <taxon>Kribbella</taxon>
    </lineage>
</organism>
<protein>
    <submittedName>
        <fullName evidence="2">Uncharacterized protein</fullName>
    </submittedName>
</protein>
<gene>
    <name evidence="2" type="ORF">EV646_113189</name>
</gene>
<evidence type="ECO:0000313" key="2">
    <source>
        <dbReference type="EMBL" id="TCO42567.1"/>
    </source>
</evidence>
<feature type="transmembrane region" description="Helical" evidence="1">
    <location>
        <begin position="614"/>
        <end position="631"/>
    </location>
</feature>
<dbReference type="AlphaFoldDB" id="A0A4R2IE08"/>
<feature type="transmembrane region" description="Helical" evidence="1">
    <location>
        <begin position="588"/>
        <end position="608"/>
    </location>
</feature>
<evidence type="ECO:0000256" key="1">
    <source>
        <dbReference type="SAM" id="Phobius"/>
    </source>
</evidence>
<keyword evidence="1" id="KW-0472">Membrane</keyword>
<proteinExistence type="predicted"/>
<keyword evidence="3" id="KW-1185">Reference proteome</keyword>
<accession>A0A4R2IE08</accession>
<dbReference type="Proteomes" id="UP000295573">
    <property type="component" value="Unassembled WGS sequence"/>
</dbReference>
<dbReference type="EMBL" id="SLWR01000013">
    <property type="protein sequence ID" value="TCO42567.1"/>
    <property type="molecule type" value="Genomic_DNA"/>
</dbReference>
<comment type="caution">
    <text evidence="2">The sequence shown here is derived from an EMBL/GenBank/DDBJ whole genome shotgun (WGS) entry which is preliminary data.</text>
</comment>